<keyword evidence="2" id="KW-1185">Reference proteome</keyword>
<evidence type="ECO:0000313" key="2">
    <source>
        <dbReference type="Proteomes" id="UP001312908"/>
    </source>
</evidence>
<protein>
    <submittedName>
        <fullName evidence="1">Sporadically distributed protein, TIGR04141 family</fullName>
    </submittedName>
</protein>
<comment type="caution">
    <text evidence="1">The sequence shown here is derived from an EMBL/GenBank/DDBJ whole genome shotgun (WGS) entry which is preliminary data.</text>
</comment>
<accession>A0ABU7U2Y8</accession>
<name>A0ABU7U2Y8_9PROT</name>
<dbReference type="NCBIfam" id="TIGR04141">
    <property type="entry name" value="TIGR04141 family sporadically distributed protein"/>
    <property type="match status" value="1"/>
</dbReference>
<dbReference type="Proteomes" id="UP001312908">
    <property type="component" value="Unassembled WGS sequence"/>
</dbReference>
<dbReference type="Pfam" id="PF19614">
    <property type="entry name" value="DUF6119"/>
    <property type="match status" value="1"/>
</dbReference>
<sequence length="572" mass="66410">MSGLKQITLFRIKNNTNFEVFLKGDLSEFSHIEPNGDFEGYIKFVKVPAKKANQDQIPWLRFLNSGLEKKFKFQASNLYPRAIMALKINGGNEENDVCYAAVFGQHGDIFLNKDHIVYDFGIKVAMNICDVEKLKRIQTTEHEAISRQTERQASIGTRLGVFNIDSETELLRKISGHVKEDFKSLIKTFQGKESISLAFPNDKNVDWTFLIDVCRKLEERFNSKDYTETELKVYDLFPAENDPVIIKELDRLLCKAIIEGNFDAIHLAPPHFLKDDDYSFCYRERGKGKNSLETFEDLNIKDLLKIRGRNLDDLDAPKLKKWIIFNYCSELDETRSLWNAYQCVVAEIERDGRSYILSSGQWREVSSELKATVNRYLKRLNNAFDLDYLPSDVNIFDRHDGKNHECIFNNFAAQKCPELYLFDRARLEIAGKKLYEMCDLLHSDRSIIHVKRFTSGSASINHIFTQGRFYAHAFVTEADCRVQMAKFVESDEEPINASKNKSNFLKILPKNKAEINEKEYCVVFCILHEKPSLSINDLPFMSQYEFMRSHRFLTEDRNFKVSVVFRKVTTGN</sequence>
<dbReference type="RefSeq" id="WP_394820039.1">
    <property type="nucleotide sequence ID" value="NZ_JAWJZY010000003.1"/>
</dbReference>
<dbReference type="EMBL" id="JAWJZY010000003">
    <property type="protein sequence ID" value="MEE8659197.1"/>
    <property type="molecule type" value="Genomic_DNA"/>
</dbReference>
<reference evidence="1 2" key="1">
    <citation type="submission" date="2023-10" db="EMBL/GenBank/DDBJ databases">
        <title>Sorlinia euscelidii gen. nov., sp. nov., an acetic acid bacteria isolated from the gut of Euscelidius variegatus emitter.</title>
        <authorList>
            <person name="Michoud G."/>
            <person name="Marasco R."/>
            <person name="Seferji K."/>
            <person name="Gonella E."/>
            <person name="Garuglieri E."/>
            <person name="Alma A."/>
            <person name="Mapelli F."/>
            <person name="Borin S."/>
            <person name="Daffonchio D."/>
            <person name="Crotti E."/>
        </authorList>
    </citation>
    <scope>NUCLEOTIDE SEQUENCE [LARGE SCALE GENOMIC DNA]</scope>
    <source>
        <strain evidence="1 2">EV16P</strain>
    </source>
</reference>
<proteinExistence type="predicted"/>
<gene>
    <name evidence="1" type="ORF">DOFOFD_09250</name>
</gene>
<dbReference type="InterPro" id="IPR026487">
    <property type="entry name" value="CHP04141"/>
</dbReference>
<evidence type="ECO:0000313" key="1">
    <source>
        <dbReference type="EMBL" id="MEE8659197.1"/>
    </source>
</evidence>
<organism evidence="1 2">
    <name type="scientific">Sorlinia euscelidii</name>
    <dbReference type="NCBI Taxonomy" id="3081148"/>
    <lineage>
        <taxon>Bacteria</taxon>
        <taxon>Pseudomonadati</taxon>
        <taxon>Pseudomonadota</taxon>
        <taxon>Alphaproteobacteria</taxon>
        <taxon>Acetobacterales</taxon>
        <taxon>Acetobacteraceae</taxon>
        <taxon>Sorlinia</taxon>
    </lineage>
</organism>